<organism evidence="2 3">
    <name type="scientific">Entamoeba histolytica</name>
    <dbReference type="NCBI Taxonomy" id="5759"/>
    <lineage>
        <taxon>Eukaryota</taxon>
        <taxon>Amoebozoa</taxon>
        <taxon>Evosea</taxon>
        <taxon>Archamoebae</taxon>
        <taxon>Mastigamoebida</taxon>
        <taxon>Entamoebidae</taxon>
        <taxon>Entamoeba</taxon>
    </lineage>
</organism>
<keyword evidence="1" id="KW-0472">Membrane</keyword>
<dbReference type="VEuPathDB" id="AmoebaDB:EHI5A_030730"/>
<evidence type="ECO:0000313" key="3">
    <source>
        <dbReference type="Proteomes" id="UP000078387"/>
    </source>
</evidence>
<feature type="transmembrane region" description="Helical" evidence="1">
    <location>
        <begin position="68"/>
        <end position="90"/>
    </location>
</feature>
<comment type="caution">
    <text evidence="2">The sequence shown here is derived from an EMBL/GenBank/DDBJ whole genome shotgun (WGS) entry which is preliminary data.</text>
</comment>
<dbReference type="OMA" id="MENAYMD"/>
<dbReference type="VEuPathDB" id="AmoebaDB:EHI8A_077410"/>
<evidence type="ECO:0000256" key="1">
    <source>
        <dbReference type="SAM" id="Phobius"/>
    </source>
</evidence>
<proteinExistence type="predicted"/>
<dbReference type="VEuPathDB" id="AmoebaDB:EHI_124350"/>
<keyword evidence="1" id="KW-1133">Transmembrane helix</keyword>
<name>A0A5K1UPE7_ENTHI</name>
<feature type="transmembrane region" description="Helical" evidence="1">
    <location>
        <begin position="42"/>
        <end position="62"/>
    </location>
</feature>
<evidence type="ECO:0000313" key="2">
    <source>
        <dbReference type="EMBL" id="GAT94265.1"/>
    </source>
</evidence>
<dbReference type="EMBL" id="BDEQ01000001">
    <property type="protein sequence ID" value="GAT94265.1"/>
    <property type="molecule type" value="Genomic_DNA"/>
</dbReference>
<sequence length="227" mass="26424">MNQIPQICIYLQHPICQIIHSIATQFHIHKALQKYENFSHRIFLSVLFAYCNTFFSGIIFDYQVNTSLYIMVVHTSVAVILESNFVFTLLQKYILIDDFCLAVKAMRAGCFTFLSFSDKYFSGNHFLICSIYALFKSYGSDVYGPIISYCLGIPVKPFRLFVPMDFINEFPFLIILYFTLPYMNNVDKTLFIITFDITTVINIILSNHSQKSMQDYVLDYLVKLSKK</sequence>
<dbReference type="VEuPathDB" id="AmoebaDB:KM1_037400"/>
<protein>
    <submittedName>
        <fullName evidence="2">Uncharacterized protein</fullName>
    </submittedName>
</protein>
<keyword evidence="1" id="KW-0812">Transmembrane</keyword>
<feature type="transmembrane region" description="Helical" evidence="1">
    <location>
        <begin position="166"/>
        <end position="183"/>
    </location>
</feature>
<dbReference type="VEuPathDB" id="AmoebaDB:EHI7A_073320"/>
<dbReference type="AlphaFoldDB" id="A0A5K1UPE7"/>
<accession>A0A5K1UPE7</accession>
<dbReference type="Proteomes" id="UP000078387">
    <property type="component" value="Unassembled WGS sequence"/>
</dbReference>
<gene>
    <name evidence="2" type="ORF">CL6EHI_124350</name>
</gene>
<reference evidence="2 3" key="1">
    <citation type="submission" date="2016-05" db="EMBL/GenBank/DDBJ databases">
        <title>First whole genome sequencing of Entamoeba histolytica HM1:IMSS-clone-6.</title>
        <authorList>
            <person name="Mukherjee Avik.K."/>
            <person name="Izumyama S."/>
            <person name="Nakada-Tsukui K."/>
            <person name="Nozaki T."/>
        </authorList>
    </citation>
    <scope>NUCLEOTIDE SEQUENCE [LARGE SCALE GENOMIC DNA]</scope>
    <source>
        <strain evidence="2 3">HM1:IMSS clone 6</strain>
    </source>
</reference>
<feature type="transmembrane region" description="Helical" evidence="1">
    <location>
        <begin position="189"/>
        <end position="205"/>
    </location>
</feature>